<feature type="transmembrane region" description="Helical" evidence="1">
    <location>
        <begin position="26"/>
        <end position="46"/>
    </location>
</feature>
<feature type="transmembrane region" description="Helical" evidence="1">
    <location>
        <begin position="226"/>
        <end position="243"/>
    </location>
</feature>
<evidence type="ECO:0000313" key="2">
    <source>
        <dbReference type="EMBL" id="RNL65546.1"/>
    </source>
</evidence>
<keyword evidence="1" id="KW-0812">Transmembrane</keyword>
<feature type="transmembrane region" description="Helical" evidence="1">
    <location>
        <begin position="53"/>
        <end position="72"/>
    </location>
</feature>
<accession>A0ABX9W4K8</accession>
<protein>
    <recommendedName>
        <fullName evidence="4">Carotenoid biosynthesis protein</fullName>
    </recommendedName>
</protein>
<name>A0ABX9W4K8_9GAMM</name>
<evidence type="ECO:0000256" key="1">
    <source>
        <dbReference type="SAM" id="Phobius"/>
    </source>
</evidence>
<dbReference type="RefSeq" id="WP_123181998.1">
    <property type="nucleotide sequence ID" value="NZ_RHGB01000006.1"/>
</dbReference>
<feature type="transmembrane region" description="Helical" evidence="1">
    <location>
        <begin position="126"/>
        <end position="146"/>
    </location>
</feature>
<organism evidence="2 3">
    <name type="scientific">Zhongshania marina</name>
    <dbReference type="NCBI Taxonomy" id="2304603"/>
    <lineage>
        <taxon>Bacteria</taxon>
        <taxon>Pseudomonadati</taxon>
        <taxon>Pseudomonadota</taxon>
        <taxon>Gammaproteobacteria</taxon>
        <taxon>Cellvibrionales</taxon>
        <taxon>Spongiibacteraceae</taxon>
        <taxon>Zhongshania</taxon>
    </lineage>
</organism>
<evidence type="ECO:0000313" key="3">
    <source>
        <dbReference type="Proteomes" id="UP000274695"/>
    </source>
</evidence>
<feature type="transmembrane region" description="Helical" evidence="1">
    <location>
        <begin position="97"/>
        <end position="114"/>
    </location>
</feature>
<keyword evidence="3" id="KW-1185">Reference proteome</keyword>
<reference evidence="2 3" key="1">
    <citation type="submission" date="2018-10" db="EMBL/GenBank/DDBJ databases">
        <title>Draft genome sequence of Zhongshania sp. DSW25-10.</title>
        <authorList>
            <person name="Oh J."/>
        </authorList>
    </citation>
    <scope>NUCLEOTIDE SEQUENCE [LARGE SCALE GENOMIC DNA]</scope>
    <source>
        <strain evidence="2 3">DSW25-10</strain>
    </source>
</reference>
<keyword evidence="1" id="KW-1133">Transmembrane helix</keyword>
<dbReference type="EMBL" id="RHGB01000006">
    <property type="protein sequence ID" value="RNL65546.1"/>
    <property type="molecule type" value="Genomic_DNA"/>
</dbReference>
<sequence>MSNVLAQSMNPLVSAPILEAAPHDGFYAYLVFGALGLIAVLHGLYTGFRHKQWIPLLLCIGGALAVTVEPIYDVLGGIIYRDTFFGFEAFGLNTPGYLFPGYLLWVATMPWLMFEQFKKGMNGKVLYILAVVVFVSVTLTDFVGISSGHWQYYGEGPFSHVAGSFSMGPFLVLSGWLLFVLDEKVNGIAKLSYILLPGVLLNLAFSCISWPIFFSLHADMPLAGDLVAVAITLFLAFAAIWFVDTDLKIRRKN</sequence>
<feature type="transmembrane region" description="Helical" evidence="1">
    <location>
        <begin position="158"/>
        <end position="181"/>
    </location>
</feature>
<gene>
    <name evidence="2" type="ORF">D0911_06715</name>
</gene>
<feature type="transmembrane region" description="Helical" evidence="1">
    <location>
        <begin position="193"/>
        <end position="214"/>
    </location>
</feature>
<comment type="caution">
    <text evidence="2">The sequence shown here is derived from an EMBL/GenBank/DDBJ whole genome shotgun (WGS) entry which is preliminary data.</text>
</comment>
<dbReference type="Proteomes" id="UP000274695">
    <property type="component" value="Unassembled WGS sequence"/>
</dbReference>
<keyword evidence="1" id="KW-0472">Membrane</keyword>
<proteinExistence type="predicted"/>
<evidence type="ECO:0008006" key="4">
    <source>
        <dbReference type="Google" id="ProtNLM"/>
    </source>
</evidence>